<dbReference type="InterPro" id="IPR014966">
    <property type="entry name" value="FRG-dom"/>
</dbReference>
<sequence length="299" mass="35198">MDKKAESLSEIIELIKSEFKSLSREGDIRNLWFRAEKDFIPLEENASLEDKIKAVPFTPLLPNAYRVSGKVTEDDYTSVYENVKAIEDNLKAEFSRNSMMFLNQNRIENNEWNNYFLMQHYGLNTRLLDWTESALVAIYFAIREDVKKGDAKIWILNPYMLNRLTYQKYSKIDSPIIYFPQSSKKKSLFDEDKKLDLDEFCRMYLKMDFDSDKKAFPLAIYPYLFDERMKAQKACFTIFGNEVNGLFNHPNKQHFLKSIMIDGSKKSDIKNELKWLGISEESVYPGLNSNCKSIREKYN</sequence>
<dbReference type="RefSeq" id="WP_160376610.1">
    <property type="nucleotide sequence ID" value="NZ_WSTB01000017.1"/>
</dbReference>
<evidence type="ECO:0000313" key="3">
    <source>
        <dbReference type="Proteomes" id="UP000471501"/>
    </source>
</evidence>
<gene>
    <name evidence="2" type="ORF">GON26_20355</name>
</gene>
<accession>A0A6I4NR80</accession>
<name>A0A6I4NR80_9FLAO</name>
<reference evidence="2 3" key="1">
    <citation type="submission" date="2019-12" db="EMBL/GenBank/DDBJ databases">
        <authorList>
            <person name="Kim Y.S."/>
        </authorList>
    </citation>
    <scope>NUCLEOTIDE SEQUENCE [LARGE SCALE GENOMIC DNA]</scope>
    <source>
        <strain evidence="2 3">GA093</strain>
    </source>
</reference>
<dbReference type="Proteomes" id="UP000471501">
    <property type="component" value="Unassembled WGS sequence"/>
</dbReference>
<dbReference type="EMBL" id="WSTB01000017">
    <property type="protein sequence ID" value="MWB96723.1"/>
    <property type="molecule type" value="Genomic_DNA"/>
</dbReference>
<organism evidence="2 3">
    <name type="scientific">Flavobacterium hydrocarbonoxydans</name>
    <dbReference type="NCBI Taxonomy" id="2683249"/>
    <lineage>
        <taxon>Bacteria</taxon>
        <taxon>Pseudomonadati</taxon>
        <taxon>Bacteroidota</taxon>
        <taxon>Flavobacteriia</taxon>
        <taxon>Flavobacteriales</taxon>
        <taxon>Flavobacteriaceae</taxon>
        <taxon>Flavobacterium</taxon>
    </lineage>
</organism>
<feature type="domain" description="FRG" evidence="1">
    <location>
        <begin position="59"/>
        <end position="154"/>
    </location>
</feature>
<dbReference type="AlphaFoldDB" id="A0A6I4NR80"/>
<protein>
    <submittedName>
        <fullName evidence="2">FRG domain-containing protein</fullName>
    </submittedName>
</protein>
<dbReference type="Pfam" id="PF08867">
    <property type="entry name" value="FRG"/>
    <property type="match status" value="1"/>
</dbReference>
<proteinExistence type="predicted"/>
<evidence type="ECO:0000259" key="1">
    <source>
        <dbReference type="SMART" id="SM00901"/>
    </source>
</evidence>
<dbReference type="SMART" id="SM00901">
    <property type="entry name" value="FRG"/>
    <property type="match status" value="1"/>
</dbReference>
<keyword evidence="3" id="KW-1185">Reference proteome</keyword>
<evidence type="ECO:0000313" key="2">
    <source>
        <dbReference type="EMBL" id="MWB96723.1"/>
    </source>
</evidence>
<comment type="caution">
    <text evidence="2">The sequence shown here is derived from an EMBL/GenBank/DDBJ whole genome shotgun (WGS) entry which is preliminary data.</text>
</comment>